<comment type="subcellular location">
    <subcellularLocation>
        <location evidence="1">Chromosome</location>
        <location evidence="1">Telomere</location>
    </subcellularLocation>
</comment>
<dbReference type="Pfam" id="PF02765">
    <property type="entry name" value="POT1"/>
    <property type="match status" value="1"/>
</dbReference>
<dbReference type="InterPro" id="IPR011564">
    <property type="entry name" value="Telomer_end-bd_POT1/Cdc13"/>
</dbReference>
<dbReference type="InterPro" id="IPR012340">
    <property type="entry name" value="NA-bd_OB-fold"/>
</dbReference>
<feature type="compositionally biased region" description="Basic residues" evidence="5">
    <location>
        <begin position="343"/>
        <end position="353"/>
    </location>
</feature>
<dbReference type="Proteomes" id="UP001556367">
    <property type="component" value="Unassembled WGS sequence"/>
</dbReference>
<feature type="region of interest" description="Disordered" evidence="5">
    <location>
        <begin position="319"/>
        <end position="414"/>
    </location>
</feature>
<evidence type="ECO:0000313" key="7">
    <source>
        <dbReference type="EMBL" id="KAL0946513.1"/>
    </source>
</evidence>
<reference evidence="8" key="1">
    <citation type="submission" date="2024-06" db="EMBL/GenBank/DDBJ databases">
        <title>Multi-omics analyses provide insights into the biosynthesis of the anticancer antibiotic pleurotin in Hohenbuehelia grisea.</title>
        <authorList>
            <person name="Weaver J.A."/>
            <person name="Alberti F."/>
        </authorList>
    </citation>
    <scope>NUCLEOTIDE SEQUENCE [LARGE SCALE GENOMIC DNA]</scope>
    <source>
        <strain evidence="8">T-177</strain>
    </source>
</reference>
<evidence type="ECO:0000259" key="6">
    <source>
        <dbReference type="Pfam" id="PF02765"/>
    </source>
</evidence>
<feature type="compositionally biased region" description="Polar residues" evidence="5">
    <location>
        <begin position="237"/>
        <end position="254"/>
    </location>
</feature>
<keyword evidence="2" id="KW-0158">Chromosome</keyword>
<evidence type="ECO:0000256" key="5">
    <source>
        <dbReference type="SAM" id="MobiDB-lite"/>
    </source>
</evidence>
<dbReference type="SUPFAM" id="SSF50249">
    <property type="entry name" value="Nucleic acid-binding proteins"/>
    <property type="match status" value="2"/>
</dbReference>
<feature type="region of interest" description="Disordered" evidence="5">
    <location>
        <begin position="218"/>
        <end position="254"/>
    </location>
</feature>
<protein>
    <recommendedName>
        <fullName evidence="6">Telomeric single stranded DNA binding POT1/Cdc13 domain-containing protein</fullName>
    </recommendedName>
</protein>
<feature type="compositionally biased region" description="Low complexity" evidence="5">
    <location>
        <begin position="226"/>
        <end position="236"/>
    </location>
</feature>
<evidence type="ECO:0000256" key="3">
    <source>
        <dbReference type="ARBA" id="ARBA00022895"/>
    </source>
</evidence>
<comment type="caution">
    <text evidence="7">The sequence shown here is derived from an EMBL/GenBank/DDBJ whole genome shotgun (WGS) entry which is preliminary data.</text>
</comment>
<gene>
    <name evidence="7" type="ORF">HGRIS_012729</name>
</gene>
<dbReference type="EMBL" id="JASNQZ010000015">
    <property type="protein sequence ID" value="KAL0946513.1"/>
    <property type="molecule type" value="Genomic_DNA"/>
</dbReference>
<organism evidence="7 8">
    <name type="scientific">Hohenbuehelia grisea</name>
    <dbReference type="NCBI Taxonomy" id="104357"/>
    <lineage>
        <taxon>Eukaryota</taxon>
        <taxon>Fungi</taxon>
        <taxon>Dikarya</taxon>
        <taxon>Basidiomycota</taxon>
        <taxon>Agaricomycotina</taxon>
        <taxon>Agaricomycetes</taxon>
        <taxon>Agaricomycetidae</taxon>
        <taxon>Agaricales</taxon>
        <taxon>Pleurotineae</taxon>
        <taxon>Pleurotaceae</taxon>
        <taxon>Hohenbuehelia</taxon>
    </lineage>
</organism>
<dbReference type="InterPro" id="IPR028389">
    <property type="entry name" value="POT1"/>
</dbReference>
<dbReference type="PANTHER" id="PTHR14513:SF0">
    <property type="entry name" value="PROTECTION OF TELOMERES PROTEIN 1"/>
    <property type="match status" value="1"/>
</dbReference>
<evidence type="ECO:0000256" key="1">
    <source>
        <dbReference type="ARBA" id="ARBA00004574"/>
    </source>
</evidence>
<name>A0ABR3ITB6_9AGAR</name>
<sequence length="1105" mass="122363">MKRPAEDHDLRAPKKPNIFKDSFSPNLERELPDVYEGGSNVDGFVRATVFVVHSPRASQQHIIMRARLGQSLRTFDVFFSGVCAKYFQDDLLSFSCGDEIKLALKGCTITKKTPSANQAAYPIALKYSKGVCIKFTKSKRWGIQEHTVDTWQLKEEEEDWFRTPKGTQIALPAVKLIETPPKEPSVSSSESSEGQAESAPSTRKTSLFKDLFAVSSLPSPPRTEYLSSSPSLVPSPGRNTNTRAAASKVATTQTNEVKLRTRLTDVATHSRSSAKLASVPVLPQKPVLEASALNPPSVPANNIHASSTTVADDLAAQFDSPAQSSSASISQISIPNAADPGKMSKRRLRKLKKGQQTAPGGPTERPSNSTSAPPSSMKHQLPGASLITPDPPNIKSSESRISCGGDEPSTQTPGASDLLQEFENENGLKYRPLETLRPGYNCNLMGVVTKMDQPKISASKDWYCNFSITDPSYSAENADHVAQPRNFSVRHFSTRQDYLPCSAKLGDILILNQVKVDLFQGVANGVGYKDRMKWSIYDSSTQRTRHGNEGSELPPPTHLANGYGGMFSPVLTVTDAEKTHCARLAEWWARVQKARKVALGDVQRLGDPDLVDPTLGRKARLHRLIQDASPDVEPQGYFDCTVEVLHTHKDDIQGMLSYTVFVTDYTPNPSLSICQAQWCPPGLGDKVLRVVMWDAAMDMAKTMEPGYYTLNNVRMKISKGGYYEAKLFEAHKIRRLDQDSRNMHLEALLERKAKWEASSGGLKMKTFSHKLIEEIKSDGLFSCTVELLHIGGQQAYGLTEQATSISVTDYSVNPLLTASHPPDNWAANLEGRVLKVLLEGDQMDMNKRLEANMFYRISNVCAKHSFTGKEFRGSLGGEQRLIQKLAPNSTDEHLQALKRRKAHWEARNTVPSEAVSVSALSHHRTSSIKDILASHKKFVTFQVFARAVSMFPFGLEDCVAVSCSKCDKDIPAKFKACLSCDDLQHQFKRCEYVFSLRLQDSSGDVLDVSVQDETMFLKDVKATDLRENPEALRKLDKTLQPFTGNLVKVYRELYKLPKGQTPHIESPTCLWTINGWDFQDGTGERGHMVLDCEVANSSGELLQAR</sequence>
<evidence type="ECO:0000256" key="4">
    <source>
        <dbReference type="ARBA" id="ARBA00023125"/>
    </source>
</evidence>
<evidence type="ECO:0000256" key="2">
    <source>
        <dbReference type="ARBA" id="ARBA00022454"/>
    </source>
</evidence>
<feature type="compositionally biased region" description="Low complexity" evidence="5">
    <location>
        <begin position="320"/>
        <end position="335"/>
    </location>
</feature>
<keyword evidence="3" id="KW-0779">Telomere</keyword>
<feature type="compositionally biased region" description="Low complexity" evidence="5">
    <location>
        <begin position="184"/>
        <end position="201"/>
    </location>
</feature>
<keyword evidence="4" id="KW-0238">DNA-binding</keyword>
<feature type="compositionally biased region" description="Polar residues" evidence="5">
    <location>
        <begin position="365"/>
        <end position="378"/>
    </location>
</feature>
<feature type="region of interest" description="Disordered" evidence="5">
    <location>
        <begin position="180"/>
        <end position="204"/>
    </location>
</feature>
<accession>A0ABR3ITB6</accession>
<evidence type="ECO:0000313" key="8">
    <source>
        <dbReference type="Proteomes" id="UP001556367"/>
    </source>
</evidence>
<proteinExistence type="predicted"/>
<keyword evidence="8" id="KW-1185">Reference proteome</keyword>
<feature type="domain" description="Telomeric single stranded DNA binding POT1/Cdc13" evidence="6">
    <location>
        <begin position="432"/>
        <end position="551"/>
    </location>
</feature>
<dbReference type="Gene3D" id="2.40.50.140">
    <property type="entry name" value="Nucleic acid-binding proteins"/>
    <property type="match status" value="3"/>
</dbReference>
<dbReference type="PANTHER" id="PTHR14513">
    <property type="entry name" value="PROTECTION OF TELOMERES 1"/>
    <property type="match status" value="1"/>
</dbReference>